<dbReference type="InterPro" id="IPR029062">
    <property type="entry name" value="Class_I_gatase-like"/>
</dbReference>
<feature type="non-terminal residue" evidence="6">
    <location>
        <position position="1"/>
    </location>
</feature>
<dbReference type="NCBIfam" id="TIGR00093">
    <property type="entry name" value="pseudouridine synthase"/>
    <property type="match status" value="1"/>
</dbReference>
<dbReference type="InterPro" id="IPR006145">
    <property type="entry name" value="PsdUridine_synth_RsuA/RluA"/>
</dbReference>
<dbReference type="Pfam" id="PF01479">
    <property type="entry name" value="S4"/>
    <property type="match status" value="1"/>
</dbReference>
<dbReference type="InterPro" id="IPR000748">
    <property type="entry name" value="PsdUridine_synth_RsuA/RluB/E/F"/>
</dbReference>
<dbReference type="GO" id="GO:0001522">
    <property type="term" value="P:pseudouridine synthesis"/>
    <property type="evidence" value="ECO:0007669"/>
    <property type="project" value="InterPro"/>
</dbReference>
<dbReference type="SUPFAM" id="SSF55174">
    <property type="entry name" value="Alpha-L RNA-binding motif"/>
    <property type="match status" value="1"/>
</dbReference>
<dbReference type="Pfam" id="PF07722">
    <property type="entry name" value="Peptidase_C26"/>
    <property type="match status" value="1"/>
</dbReference>
<dbReference type="InterPro" id="IPR002942">
    <property type="entry name" value="S4_RNA-bd"/>
</dbReference>
<dbReference type="PROSITE" id="PS50889">
    <property type="entry name" value="S4"/>
    <property type="match status" value="1"/>
</dbReference>
<evidence type="ECO:0000256" key="2">
    <source>
        <dbReference type="ARBA" id="ARBA00022884"/>
    </source>
</evidence>
<dbReference type="AlphaFoldDB" id="A0A2B4R497"/>
<dbReference type="SUPFAM" id="SSF52317">
    <property type="entry name" value="Class I glutamine amidotransferase-like"/>
    <property type="match status" value="1"/>
</dbReference>
<keyword evidence="2 4" id="KW-0694">RNA-binding</keyword>
<dbReference type="GO" id="GO:0003723">
    <property type="term" value="F:RNA binding"/>
    <property type="evidence" value="ECO:0007669"/>
    <property type="project" value="UniProtKB-KW"/>
</dbReference>
<keyword evidence="3" id="KW-0413">Isomerase</keyword>
<dbReference type="InterPro" id="IPR020094">
    <property type="entry name" value="TruA/RsuA/RluB/E/F_N"/>
</dbReference>
<protein>
    <submittedName>
        <fullName evidence="6">Putative RNA pseudouridine synthase RBE-0321</fullName>
    </submittedName>
</protein>
<evidence type="ECO:0000259" key="5">
    <source>
        <dbReference type="SMART" id="SM00363"/>
    </source>
</evidence>
<proteinExistence type="inferred from homology"/>
<accession>A0A2B4R497</accession>
<dbReference type="GO" id="GO:0016787">
    <property type="term" value="F:hydrolase activity"/>
    <property type="evidence" value="ECO:0007669"/>
    <property type="project" value="InterPro"/>
</dbReference>
<evidence type="ECO:0000256" key="1">
    <source>
        <dbReference type="ARBA" id="ARBA00008348"/>
    </source>
</evidence>
<comment type="caution">
    <text evidence="6">The sequence shown here is derived from an EMBL/GenBank/DDBJ whole genome shotgun (WGS) entry which is preliminary data.</text>
</comment>
<feature type="domain" description="RNA-binding S4" evidence="5">
    <location>
        <begin position="195"/>
        <end position="254"/>
    </location>
</feature>
<name>A0A2B4R497_STYPI</name>
<dbReference type="GO" id="GO:0009982">
    <property type="term" value="F:pseudouridine synthase activity"/>
    <property type="evidence" value="ECO:0007669"/>
    <property type="project" value="InterPro"/>
</dbReference>
<dbReference type="CDD" id="cd00165">
    <property type="entry name" value="S4"/>
    <property type="match status" value="1"/>
</dbReference>
<dbReference type="Gene3D" id="3.30.70.580">
    <property type="entry name" value="Pseudouridine synthase I, catalytic domain, N-terminal subdomain"/>
    <property type="match status" value="1"/>
</dbReference>
<dbReference type="GO" id="GO:0006364">
    <property type="term" value="P:rRNA processing"/>
    <property type="evidence" value="ECO:0007669"/>
    <property type="project" value="UniProtKB-ARBA"/>
</dbReference>
<dbReference type="SUPFAM" id="SSF55120">
    <property type="entry name" value="Pseudouridine synthase"/>
    <property type="match status" value="1"/>
</dbReference>
<dbReference type="FunFam" id="3.10.290.10:FF:000003">
    <property type="entry name" value="Pseudouridine synthase"/>
    <property type="match status" value="1"/>
</dbReference>
<evidence type="ECO:0000313" key="6">
    <source>
        <dbReference type="EMBL" id="PFX11207.1"/>
    </source>
</evidence>
<dbReference type="InterPro" id="IPR036986">
    <property type="entry name" value="S4_RNA-bd_sf"/>
</dbReference>
<evidence type="ECO:0000256" key="4">
    <source>
        <dbReference type="PROSITE-ProRule" id="PRU00182"/>
    </source>
</evidence>
<dbReference type="InterPro" id="IPR011697">
    <property type="entry name" value="Peptidase_C26"/>
</dbReference>
<dbReference type="InterPro" id="IPR050343">
    <property type="entry name" value="RsuA_PseudoU_synthase"/>
</dbReference>
<dbReference type="EMBL" id="LSMT01003198">
    <property type="protein sequence ID" value="PFX11207.1"/>
    <property type="molecule type" value="Genomic_DNA"/>
</dbReference>
<comment type="similarity">
    <text evidence="1">Belongs to the pseudouridine synthase RsuA family.</text>
</comment>
<organism evidence="6 7">
    <name type="scientific">Stylophora pistillata</name>
    <name type="common">Smooth cauliflower coral</name>
    <dbReference type="NCBI Taxonomy" id="50429"/>
    <lineage>
        <taxon>Eukaryota</taxon>
        <taxon>Metazoa</taxon>
        <taxon>Cnidaria</taxon>
        <taxon>Anthozoa</taxon>
        <taxon>Hexacorallia</taxon>
        <taxon>Scleractinia</taxon>
        <taxon>Astrocoeniina</taxon>
        <taxon>Pocilloporidae</taxon>
        <taxon>Stylophora</taxon>
    </lineage>
</organism>
<evidence type="ECO:0000313" key="7">
    <source>
        <dbReference type="Proteomes" id="UP000225706"/>
    </source>
</evidence>
<dbReference type="SMART" id="SM00363">
    <property type="entry name" value="S4"/>
    <property type="match status" value="1"/>
</dbReference>
<dbReference type="Gene3D" id="3.10.290.10">
    <property type="entry name" value="RNA-binding S4 domain"/>
    <property type="match status" value="1"/>
</dbReference>
<evidence type="ECO:0000256" key="3">
    <source>
        <dbReference type="ARBA" id="ARBA00023235"/>
    </source>
</evidence>
<dbReference type="Proteomes" id="UP000225706">
    <property type="component" value="Unassembled WGS sequence"/>
</dbReference>
<dbReference type="PANTHER" id="PTHR47683">
    <property type="entry name" value="PSEUDOURIDINE SYNTHASE FAMILY PROTEIN-RELATED"/>
    <property type="match status" value="1"/>
</dbReference>
<reference evidence="7" key="1">
    <citation type="journal article" date="2017" name="bioRxiv">
        <title>Comparative analysis of the genomes of Stylophora pistillata and Acropora digitifera provides evidence for extensive differences between species of corals.</title>
        <authorList>
            <person name="Voolstra C.R."/>
            <person name="Li Y."/>
            <person name="Liew Y.J."/>
            <person name="Baumgarten S."/>
            <person name="Zoccola D."/>
            <person name="Flot J.-F."/>
            <person name="Tambutte S."/>
            <person name="Allemand D."/>
            <person name="Aranda M."/>
        </authorList>
    </citation>
    <scope>NUCLEOTIDE SEQUENCE [LARGE SCALE GENOMIC DNA]</scope>
</reference>
<dbReference type="PROSITE" id="PS01149">
    <property type="entry name" value="PSI_RSU"/>
    <property type="match status" value="1"/>
</dbReference>
<dbReference type="STRING" id="50429.A0A2B4R497"/>
<dbReference type="PANTHER" id="PTHR47683:SF3">
    <property type="entry name" value="RIBOSOMAL LARGE SUBUNIT PSEUDOURIDINE SYNTHASE B"/>
    <property type="match status" value="1"/>
</dbReference>
<dbReference type="InterPro" id="IPR042092">
    <property type="entry name" value="PsdUridine_s_RsuA/RluB/E/F_cat"/>
</dbReference>
<dbReference type="InterPro" id="IPR018496">
    <property type="entry name" value="PsdUridine_synth_RsuA/RluB_CS"/>
</dbReference>
<dbReference type="Gene3D" id="3.30.70.1560">
    <property type="entry name" value="Alpha-L RNA-binding motif"/>
    <property type="match status" value="1"/>
</dbReference>
<dbReference type="Pfam" id="PF00849">
    <property type="entry name" value="PseudoU_synth_2"/>
    <property type="match status" value="1"/>
</dbReference>
<keyword evidence="7" id="KW-1185">Reference proteome</keyword>
<dbReference type="InterPro" id="IPR020103">
    <property type="entry name" value="PsdUridine_synth_cat_dom_sf"/>
</dbReference>
<gene>
    <name evidence="6" type="ORF">AWC38_SpisGene25207</name>
</gene>
<sequence>GVMMKKPLIGVTLDHETTECYSKFPWYALRTHYMDSILQKGGLPVAIPYGTNGYAELYAESLEGLIITGGDFGIDPKLYGATEIHPRVSIKPERTEFEMALFRAFFEKKKPILGICGGIQLINVAFGGTLYQHLPDEYSSNILHEKPNPRDEPGYNIRIEEGTKLHQIVQVNQAQTIRLFEHLYKRVKGMKSEPIRIAKFIAQAGLCSRREAERWITERRVFCNGERVETPATLIIPGCDKVMVDGKIIGDEPFILRLWRYHKPAGLLTTHSDPEGRPTVFDSFPKSLPRVISVGRLDLNSEGLLLLTNQGNLSRFLEHPTTGLKRQYKVRAFGVKHLAQKNWDQLTKNLVVEGIRYKNVELFLEGTKGANTWLNFTLKEGKNREIRRIIEHVGGCVNRLIRTDYGPFSLGDIKKGAVEEVSSQRLSSTLKQLGFKEN</sequence>
<dbReference type="Gene3D" id="3.40.50.880">
    <property type="match status" value="1"/>
</dbReference>
<dbReference type="OrthoDB" id="440619at2759"/>